<evidence type="ECO:0000313" key="2">
    <source>
        <dbReference type="EMBL" id="AXQ57425.1"/>
    </source>
</evidence>
<feature type="domain" description="N-acetyltransferase" evidence="1">
    <location>
        <begin position="39"/>
        <end position="194"/>
    </location>
</feature>
<dbReference type="Gene3D" id="3.40.630.30">
    <property type="match status" value="1"/>
</dbReference>
<dbReference type="EMBL" id="CP031742">
    <property type="protein sequence ID" value="AXQ57425.1"/>
    <property type="molecule type" value="Genomic_DNA"/>
</dbReference>
<proteinExistence type="predicted"/>
<accession>A0A385DG88</accession>
<sequence>MGRLVQARAADVEVLAGVLASAYRDDPVWAWLMPRDREWRLRLLFRGHLAQQIPYGRVWTDEGRRVVCVWAEPGAWKLPTAYLLRNAGTLVRAGRGQLPRVGARLLALERRHPKVPAHWYVEFLGTRAEAQGTGLGGVVLGGLLERADADGRPVFLESSNERNLGFYQRLGFVTERRLTFRSGPDMWAMWRHGKRS</sequence>
<dbReference type="PANTHER" id="PTHR42791:SF1">
    <property type="entry name" value="N-ACETYLTRANSFERASE DOMAIN-CONTAINING PROTEIN"/>
    <property type="match status" value="1"/>
</dbReference>
<dbReference type="PANTHER" id="PTHR42791">
    <property type="entry name" value="GNAT FAMILY ACETYLTRANSFERASE"/>
    <property type="match status" value="1"/>
</dbReference>
<reference evidence="2 3" key="1">
    <citation type="submission" date="2018-08" db="EMBL/GenBank/DDBJ databases">
        <authorList>
            <person name="Ferrada E.E."/>
            <person name="Latorre B.A."/>
        </authorList>
    </citation>
    <scope>NUCLEOTIDE SEQUENCE [LARGE SCALE GENOMIC DNA]</scope>
    <source>
        <strain evidence="2 3">VK-A60T</strain>
    </source>
</reference>
<gene>
    <name evidence="2" type="ORF">D0C37_24370</name>
</gene>
<dbReference type="PROSITE" id="PS51186">
    <property type="entry name" value="GNAT"/>
    <property type="match status" value="1"/>
</dbReference>
<dbReference type="InterPro" id="IPR000182">
    <property type="entry name" value="GNAT_dom"/>
</dbReference>
<dbReference type="SUPFAM" id="SSF55729">
    <property type="entry name" value="Acyl-CoA N-acyltransferases (Nat)"/>
    <property type="match status" value="1"/>
</dbReference>
<organism evidence="2 3">
    <name type="scientific">Streptomyces koyangensis</name>
    <dbReference type="NCBI Taxonomy" id="188770"/>
    <lineage>
        <taxon>Bacteria</taxon>
        <taxon>Bacillati</taxon>
        <taxon>Actinomycetota</taxon>
        <taxon>Actinomycetes</taxon>
        <taxon>Kitasatosporales</taxon>
        <taxon>Streptomycetaceae</taxon>
        <taxon>Streptomyces</taxon>
        <taxon>Streptomyces aurantiacus group</taxon>
    </lineage>
</organism>
<dbReference type="RefSeq" id="WP_117350284.1">
    <property type="nucleotide sequence ID" value="NZ_CP031742.1"/>
</dbReference>
<dbReference type="GO" id="GO:0016747">
    <property type="term" value="F:acyltransferase activity, transferring groups other than amino-acyl groups"/>
    <property type="evidence" value="ECO:0007669"/>
    <property type="project" value="InterPro"/>
</dbReference>
<dbReference type="GeneID" id="300117272"/>
<dbReference type="InterPro" id="IPR016181">
    <property type="entry name" value="Acyl_CoA_acyltransferase"/>
</dbReference>
<dbReference type="KEGG" id="sky:D0C37_24370"/>
<dbReference type="InterPro" id="IPR052523">
    <property type="entry name" value="Trichothecene_AcTrans"/>
</dbReference>
<name>A0A385DG88_9ACTN</name>
<evidence type="ECO:0000313" key="3">
    <source>
        <dbReference type="Proteomes" id="UP000259636"/>
    </source>
</evidence>
<dbReference type="Pfam" id="PF00583">
    <property type="entry name" value="Acetyltransf_1"/>
    <property type="match status" value="1"/>
</dbReference>
<dbReference type="Proteomes" id="UP000259636">
    <property type="component" value="Chromosome"/>
</dbReference>
<protein>
    <submittedName>
        <fullName evidence="2">GNAT family N-acetyltransferase</fullName>
    </submittedName>
</protein>
<dbReference type="AlphaFoldDB" id="A0A385DG88"/>
<keyword evidence="2" id="KW-0808">Transferase</keyword>
<evidence type="ECO:0000259" key="1">
    <source>
        <dbReference type="PROSITE" id="PS51186"/>
    </source>
</evidence>